<accession>A0A2P5IA32</accession>
<dbReference type="InParanoid" id="A0A2P5IA32"/>
<organism evidence="2 3">
    <name type="scientific">Diaporthe helianthi</name>
    <dbReference type="NCBI Taxonomy" id="158607"/>
    <lineage>
        <taxon>Eukaryota</taxon>
        <taxon>Fungi</taxon>
        <taxon>Dikarya</taxon>
        <taxon>Ascomycota</taxon>
        <taxon>Pezizomycotina</taxon>
        <taxon>Sordariomycetes</taxon>
        <taxon>Sordariomycetidae</taxon>
        <taxon>Diaporthales</taxon>
        <taxon>Diaporthaceae</taxon>
        <taxon>Diaporthe</taxon>
    </lineage>
</organism>
<reference evidence="2" key="1">
    <citation type="submission" date="2017-09" db="EMBL/GenBank/DDBJ databases">
        <title>Polyketide synthases of a Diaporthe helianthi virulent isolate.</title>
        <authorList>
            <person name="Baroncelli R."/>
        </authorList>
    </citation>
    <scope>NUCLEOTIDE SEQUENCE [LARGE SCALE GENOMIC DNA]</scope>
    <source>
        <strain evidence="2">7/96</strain>
    </source>
</reference>
<evidence type="ECO:0000256" key="1">
    <source>
        <dbReference type="SAM" id="MobiDB-lite"/>
    </source>
</evidence>
<dbReference type="EMBL" id="MAVT02000118">
    <property type="protein sequence ID" value="POS79379.1"/>
    <property type="molecule type" value="Genomic_DNA"/>
</dbReference>
<protein>
    <submittedName>
        <fullName evidence="2">Uncharacterized protein</fullName>
    </submittedName>
</protein>
<sequence>MDIHTPPKAKTVSNSSSPLIPTWMVLIPETRSTSHLEGLADASTQTEGLGTGGRSHALSEAQTSPCMIQRLSETDNEDTGANAVEPKHSASPSRTLSFWTCRSTENDATIRPVTAANGLASLDTPCSSSRPALPMLRRSASMPSLSSSLSHMGAGLDRKTEPSWPELGGRRGFVGYRKRRRNGQDLSEARREFTVTQENKCSFEVERVVEVPDEGLSSKRSFQSTLGHFFKSAAKGFGLQKRFRNLWS</sequence>
<proteinExistence type="predicted"/>
<gene>
    <name evidence="2" type="ORF">DHEL01_v202227</name>
</gene>
<comment type="caution">
    <text evidence="2">The sequence shown here is derived from an EMBL/GenBank/DDBJ whole genome shotgun (WGS) entry which is preliminary data.</text>
</comment>
<feature type="region of interest" description="Disordered" evidence="1">
    <location>
        <begin position="144"/>
        <end position="164"/>
    </location>
</feature>
<keyword evidence="3" id="KW-1185">Reference proteome</keyword>
<dbReference type="Proteomes" id="UP000094444">
    <property type="component" value="Unassembled WGS sequence"/>
</dbReference>
<name>A0A2P5IA32_DIAHE</name>
<evidence type="ECO:0000313" key="2">
    <source>
        <dbReference type="EMBL" id="POS79379.1"/>
    </source>
</evidence>
<evidence type="ECO:0000313" key="3">
    <source>
        <dbReference type="Proteomes" id="UP000094444"/>
    </source>
</evidence>
<dbReference type="AlphaFoldDB" id="A0A2P5IA32"/>
<feature type="compositionally biased region" description="Low complexity" evidence="1">
    <location>
        <begin position="144"/>
        <end position="155"/>
    </location>
</feature>